<feature type="compositionally biased region" description="Basic and acidic residues" evidence="2">
    <location>
        <begin position="116"/>
        <end position="131"/>
    </location>
</feature>
<dbReference type="PIRSF" id="PIRSF015730">
    <property type="entry name" value="TFAR19"/>
    <property type="match status" value="1"/>
</dbReference>
<proteinExistence type="inferred from homology"/>
<dbReference type="Proteomes" id="UP000249293">
    <property type="component" value="Chromosome 1"/>
</dbReference>
<dbReference type="Gene3D" id="1.10.8.140">
    <property type="entry name" value="PDCD5-like"/>
    <property type="match status" value="1"/>
</dbReference>
<dbReference type="Proteomes" id="UP000029867">
    <property type="component" value="Unassembled WGS sequence"/>
</dbReference>
<evidence type="ECO:0000313" key="5">
    <source>
        <dbReference type="EMBL" id="ONH76627.1"/>
    </source>
</evidence>
<feature type="region of interest" description="Disordered" evidence="2">
    <location>
        <begin position="116"/>
        <end position="141"/>
    </location>
</feature>
<evidence type="ECO:0000313" key="3">
    <source>
        <dbReference type="EMBL" id="AWU73942.1"/>
    </source>
</evidence>
<dbReference type="EMBL" id="CP028773">
    <property type="protein sequence ID" value="AWU73942.1"/>
    <property type="molecule type" value="Genomic_DNA"/>
</dbReference>
<dbReference type="VEuPathDB" id="FungiDB:C5L36_0A05380"/>
<reference evidence="6" key="1">
    <citation type="journal article" date="2014" name="Microb. Cell Fact.">
        <title>Exploiting Issatchenkia orientalis SD108 for succinic acid production.</title>
        <authorList>
            <person name="Xiao H."/>
            <person name="Shao Z."/>
            <person name="Jiang Y."/>
            <person name="Dole S."/>
            <person name="Zhao H."/>
        </authorList>
    </citation>
    <scope>NUCLEOTIDE SEQUENCE [LARGE SCALE GENOMIC DNA]</scope>
    <source>
        <strain evidence="6">SD108</strain>
    </source>
</reference>
<evidence type="ECO:0000256" key="2">
    <source>
        <dbReference type="SAM" id="MobiDB-lite"/>
    </source>
</evidence>
<dbReference type="PANTHER" id="PTHR10840:SF0">
    <property type="entry name" value="PROGRAMMED CELL DEATH PROTEIN 5"/>
    <property type="match status" value="1"/>
</dbReference>
<dbReference type="GO" id="GO:0005634">
    <property type="term" value="C:nucleus"/>
    <property type="evidence" value="ECO:0007669"/>
    <property type="project" value="TreeGrafter"/>
</dbReference>
<dbReference type="HOGENOM" id="CLU_122978_0_0_1"/>
<feature type="compositionally biased region" description="Acidic residues" evidence="2">
    <location>
        <begin position="132"/>
        <end position="141"/>
    </location>
</feature>
<comment type="similarity">
    <text evidence="1">Belongs to the PDCD5 family.</text>
</comment>
<evidence type="ECO:0000313" key="8">
    <source>
        <dbReference type="Proteomes" id="UP000249293"/>
    </source>
</evidence>
<dbReference type="AlphaFoldDB" id="A0A099NW08"/>
<dbReference type="GO" id="GO:0003677">
    <property type="term" value="F:DNA binding"/>
    <property type="evidence" value="ECO:0007669"/>
    <property type="project" value="InterPro"/>
</dbReference>
<name>A0A099NW08_PICKU</name>
<feature type="compositionally biased region" description="Polar residues" evidence="2">
    <location>
        <begin position="36"/>
        <end position="51"/>
    </location>
</feature>
<dbReference type="InterPro" id="IPR036883">
    <property type="entry name" value="PDCD5-like_sf"/>
</dbReference>
<dbReference type="InterPro" id="IPR002836">
    <property type="entry name" value="PDCD5-like"/>
</dbReference>
<reference evidence="4" key="2">
    <citation type="submission" date="2014-08" db="EMBL/GenBank/DDBJ databases">
        <title>Exploiting Issatchenkia orientalis SD108 for Succinic Acid Production.</title>
        <authorList>
            <person name="Xiao H."/>
            <person name="Shao Z."/>
            <person name="Jiang Y."/>
            <person name="Dole S."/>
            <person name="Zhao H."/>
        </authorList>
    </citation>
    <scope>NUCLEOTIDE SEQUENCE [LARGE SCALE GENOMIC DNA]</scope>
    <source>
        <strain evidence="4">SD108</strain>
    </source>
</reference>
<evidence type="ECO:0000313" key="4">
    <source>
        <dbReference type="EMBL" id="KGK36968.1"/>
    </source>
</evidence>
<dbReference type="OrthoDB" id="10252486at2759"/>
<accession>A0A099NW08</accession>
<dbReference type="GO" id="GO:0006915">
    <property type="term" value="P:apoptotic process"/>
    <property type="evidence" value="ECO:0007669"/>
    <property type="project" value="EnsemblFungi"/>
</dbReference>
<protein>
    <submittedName>
        <fullName evidence="5">Programmed cell death protein 5</fullName>
    </submittedName>
</protein>
<sequence length="141" mass="15833">MDDSELQAIRAARLQEMQRNAAGGGPSPGSTAGQATGASSNQNDAIMSQLLTPEAKQRLNRVRMVKPDRVQGVENYLLRLYQSGGLRNKVQEKDIVDILDKIANEERKNATTTIRFERRDYEGGDRDQNDKDDSEDDFFDE</sequence>
<dbReference type="GO" id="GO:0005829">
    <property type="term" value="C:cytosol"/>
    <property type="evidence" value="ECO:0007669"/>
    <property type="project" value="TreeGrafter"/>
</dbReference>
<feature type="region of interest" description="Disordered" evidence="2">
    <location>
        <begin position="14"/>
        <end position="54"/>
    </location>
</feature>
<gene>
    <name evidence="5" type="ORF">BOH78_0999</name>
    <name evidence="3" type="ORF">C5L36_0A05380</name>
    <name evidence="4" type="ORF">JL09_g3870</name>
</gene>
<organism evidence="4 6">
    <name type="scientific">Pichia kudriavzevii</name>
    <name type="common">Yeast</name>
    <name type="synonym">Issatchenkia orientalis</name>
    <dbReference type="NCBI Taxonomy" id="4909"/>
    <lineage>
        <taxon>Eukaryota</taxon>
        <taxon>Fungi</taxon>
        <taxon>Dikarya</taxon>
        <taxon>Ascomycota</taxon>
        <taxon>Saccharomycotina</taxon>
        <taxon>Pichiomycetes</taxon>
        <taxon>Pichiales</taxon>
        <taxon>Pichiaceae</taxon>
        <taxon>Pichia</taxon>
    </lineage>
</organism>
<reference evidence="7" key="3">
    <citation type="journal article" date="2017" name="Genome Announc.">
        <title>Genome sequences of Cyberlindnera fabianii 65, Pichia kudriavzevii 129, and Saccharomyces cerevisiae 131 isolated from fermented masau fruits in Zimbabwe.</title>
        <authorList>
            <person name="van Rijswijck I.M.H."/>
            <person name="Derks M.F.L."/>
            <person name="Abee T."/>
            <person name="de Ridder D."/>
            <person name="Smid E.J."/>
        </authorList>
    </citation>
    <scope>NUCLEOTIDE SEQUENCE [LARGE SCALE GENOMIC DNA]</scope>
    <source>
        <strain evidence="7">129</strain>
    </source>
</reference>
<reference evidence="5" key="4">
    <citation type="submission" date="2017-01" db="EMBL/GenBank/DDBJ databases">
        <authorList>
            <person name="Mah S.A."/>
            <person name="Swanson W.J."/>
            <person name="Moy G.W."/>
            <person name="Vacquier V.D."/>
        </authorList>
    </citation>
    <scope>NUCLEOTIDE SEQUENCE [LARGE SCALE GENOMIC DNA]</scope>
    <source>
        <strain evidence="5">129</strain>
    </source>
</reference>
<dbReference type="SUPFAM" id="SSF46950">
    <property type="entry name" value="Double-stranded DNA-binding domain"/>
    <property type="match status" value="1"/>
</dbReference>
<evidence type="ECO:0000313" key="6">
    <source>
        <dbReference type="Proteomes" id="UP000029867"/>
    </source>
</evidence>
<dbReference type="Pfam" id="PF01984">
    <property type="entry name" value="dsDNA_bind"/>
    <property type="match status" value="1"/>
</dbReference>
<dbReference type="eggNOG" id="KOG3431">
    <property type="taxonomic scope" value="Eukaryota"/>
</dbReference>
<dbReference type="Proteomes" id="UP000189274">
    <property type="component" value="Unassembled WGS sequence"/>
</dbReference>
<keyword evidence="8" id="KW-1185">Reference proteome</keyword>
<dbReference type="PANTHER" id="PTHR10840">
    <property type="entry name" value="PROGRAMMED CELL DEATH PROTEIN 5"/>
    <property type="match status" value="1"/>
</dbReference>
<dbReference type="EMBL" id="JQFK01000047">
    <property type="protein sequence ID" value="KGK36968.1"/>
    <property type="molecule type" value="Genomic_DNA"/>
</dbReference>
<evidence type="ECO:0000313" key="7">
    <source>
        <dbReference type="Proteomes" id="UP000189274"/>
    </source>
</evidence>
<evidence type="ECO:0000256" key="1">
    <source>
        <dbReference type="ARBA" id="ARBA00010490"/>
    </source>
</evidence>
<reference evidence="3 8" key="5">
    <citation type="submission" date="2018-06" db="EMBL/GenBank/DDBJ databases">
        <title>Population genomics shows no distinction between pathogenic Candida krusei and environmental Pichia kudriavzevii: One species, four names.</title>
        <authorList>
            <person name="Douglass A.P."/>
            <person name="Offei B."/>
            <person name="Braun-Galleani S."/>
            <person name="Coughlan A.Y."/>
            <person name="Martos A."/>
            <person name="Ortiz-Merino R.A."/>
            <person name="Byrne K.P."/>
            <person name="Wolfe K.H."/>
        </authorList>
    </citation>
    <scope>NUCLEOTIDE SEQUENCE [LARGE SCALE GENOMIC DNA]</scope>
    <source>
        <strain evidence="3 8">CBS573</strain>
    </source>
</reference>
<dbReference type="EMBL" id="MQVM01000003">
    <property type="protein sequence ID" value="ONH76627.1"/>
    <property type="molecule type" value="Genomic_DNA"/>
</dbReference>
<dbReference type="STRING" id="4909.A0A099NW08"/>